<evidence type="ECO:0000313" key="2">
    <source>
        <dbReference type="Proteomes" id="UP000215914"/>
    </source>
</evidence>
<protein>
    <submittedName>
        <fullName evidence="1">Uncharacterized protein</fullName>
    </submittedName>
</protein>
<sequence>MKSTATWSALCLRRDLWLWLIDPSLVSTLSAGTYGHDIEQIIRM</sequence>
<reference evidence="1" key="2">
    <citation type="submission" date="2020-06" db="EMBL/GenBank/DDBJ databases">
        <title>Helianthus annuus Genome sequencing and assembly Release 2.</title>
        <authorList>
            <person name="Gouzy J."/>
            <person name="Langlade N."/>
            <person name="Munos S."/>
        </authorList>
    </citation>
    <scope>NUCLEOTIDE SEQUENCE</scope>
    <source>
        <tissue evidence="1">Leaves</tissue>
    </source>
</reference>
<dbReference type="Gramene" id="mRNA:HanXRQr2_Chr08g0329861">
    <property type="protein sequence ID" value="mRNA:HanXRQr2_Chr08g0329861"/>
    <property type="gene ID" value="HanXRQr2_Chr08g0329861"/>
</dbReference>
<organism evidence="1 2">
    <name type="scientific">Helianthus annuus</name>
    <name type="common">Common sunflower</name>
    <dbReference type="NCBI Taxonomy" id="4232"/>
    <lineage>
        <taxon>Eukaryota</taxon>
        <taxon>Viridiplantae</taxon>
        <taxon>Streptophyta</taxon>
        <taxon>Embryophyta</taxon>
        <taxon>Tracheophyta</taxon>
        <taxon>Spermatophyta</taxon>
        <taxon>Magnoliopsida</taxon>
        <taxon>eudicotyledons</taxon>
        <taxon>Gunneridae</taxon>
        <taxon>Pentapetalae</taxon>
        <taxon>asterids</taxon>
        <taxon>campanulids</taxon>
        <taxon>Asterales</taxon>
        <taxon>Asteraceae</taxon>
        <taxon>Asteroideae</taxon>
        <taxon>Heliantheae alliance</taxon>
        <taxon>Heliantheae</taxon>
        <taxon>Helianthus</taxon>
    </lineage>
</organism>
<comment type="caution">
    <text evidence="1">The sequence shown here is derived from an EMBL/GenBank/DDBJ whole genome shotgun (WGS) entry which is preliminary data.</text>
</comment>
<accession>A0A9K3ID09</accession>
<dbReference type="EMBL" id="MNCJ02000323">
    <property type="protein sequence ID" value="KAF5794598.1"/>
    <property type="molecule type" value="Genomic_DNA"/>
</dbReference>
<keyword evidence="2" id="KW-1185">Reference proteome</keyword>
<gene>
    <name evidence="1" type="ORF">HanXRQr2_Chr08g0329861</name>
</gene>
<reference evidence="1" key="1">
    <citation type="journal article" date="2017" name="Nature">
        <title>The sunflower genome provides insights into oil metabolism, flowering and Asterid evolution.</title>
        <authorList>
            <person name="Badouin H."/>
            <person name="Gouzy J."/>
            <person name="Grassa C.J."/>
            <person name="Murat F."/>
            <person name="Staton S.E."/>
            <person name="Cottret L."/>
            <person name="Lelandais-Briere C."/>
            <person name="Owens G.L."/>
            <person name="Carrere S."/>
            <person name="Mayjonade B."/>
            <person name="Legrand L."/>
            <person name="Gill N."/>
            <person name="Kane N.C."/>
            <person name="Bowers J.E."/>
            <person name="Hubner S."/>
            <person name="Bellec A."/>
            <person name="Berard A."/>
            <person name="Berges H."/>
            <person name="Blanchet N."/>
            <person name="Boniface M.C."/>
            <person name="Brunel D."/>
            <person name="Catrice O."/>
            <person name="Chaidir N."/>
            <person name="Claudel C."/>
            <person name="Donnadieu C."/>
            <person name="Faraut T."/>
            <person name="Fievet G."/>
            <person name="Helmstetter N."/>
            <person name="King M."/>
            <person name="Knapp S.J."/>
            <person name="Lai Z."/>
            <person name="Le Paslier M.C."/>
            <person name="Lippi Y."/>
            <person name="Lorenzon L."/>
            <person name="Mandel J.R."/>
            <person name="Marage G."/>
            <person name="Marchand G."/>
            <person name="Marquand E."/>
            <person name="Bret-Mestries E."/>
            <person name="Morien E."/>
            <person name="Nambeesan S."/>
            <person name="Nguyen T."/>
            <person name="Pegot-Espagnet P."/>
            <person name="Pouilly N."/>
            <person name="Raftis F."/>
            <person name="Sallet E."/>
            <person name="Schiex T."/>
            <person name="Thomas J."/>
            <person name="Vandecasteele C."/>
            <person name="Vares D."/>
            <person name="Vear F."/>
            <person name="Vautrin S."/>
            <person name="Crespi M."/>
            <person name="Mangin B."/>
            <person name="Burke J.M."/>
            <person name="Salse J."/>
            <person name="Munos S."/>
            <person name="Vincourt P."/>
            <person name="Rieseberg L.H."/>
            <person name="Langlade N.B."/>
        </authorList>
    </citation>
    <scope>NUCLEOTIDE SEQUENCE</scope>
    <source>
        <tissue evidence="1">Leaves</tissue>
    </source>
</reference>
<name>A0A9K3ID09_HELAN</name>
<dbReference type="AlphaFoldDB" id="A0A9K3ID09"/>
<dbReference type="Proteomes" id="UP000215914">
    <property type="component" value="Unassembled WGS sequence"/>
</dbReference>
<proteinExistence type="predicted"/>
<evidence type="ECO:0000313" key="1">
    <source>
        <dbReference type="EMBL" id="KAF5794598.1"/>
    </source>
</evidence>